<name>A0A7J5BPY3_9MICO</name>
<dbReference type="InterPro" id="IPR029144">
    <property type="entry name" value="Thr_synth_N"/>
</dbReference>
<evidence type="ECO:0000256" key="3">
    <source>
        <dbReference type="ARBA" id="ARBA00022898"/>
    </source>
</evidence>
<dbReference type="CDD" id="cd01560">
    <property type="entry name" value="Thr-synth_2"/>
    <property type="match status" value="1"/>
</dbReference>
<comment type="similarity">
    <text evidence="2">Belongs to the threonine synthase family.</text>
</comment>
<gene>
    <name evidence="8" type="ORF">F8O01_12160</name>
</gene>
<keyword evidence="3 6" id="KW-0663">Pyridoxal phosphate</keyword>
<evidence type="ECO:0000256" key="5">
    <source>
        <dbReference type="NCBIfam" id="TIGR00260"/>
    </source>
</evidence>
<evidence type="ECO:0000256" key="6">
    <source>
        <dbReference type="PIRSR" id="PIRSR604450-51"/>
    </source>
</evidence>
<dbReference type="Proteomes" id="UP000467240">
    <property type="component" value="Unassembled WGS sequence"/>
</dbReference>
<sequence length="471" mass="51114">MEYVSTRGGVQPASFGEVLLDGAASDGGLVVPTTLPVIDEERLREWRALDYADLATAVIAPFAADIPSDELAAMTHRAYAPEAFDDERIVPVTALDGGIGLVGLSEGPTWAFKDLAMRFLGEAIPYRLAATDRTLTVLGATSGDTGSAAEHAFLGAHGVRVVMLSPQGRMSPVQRAQMFSIDDPAIRNLAVEGVFDDCQDLVKTISADTAFATAHSIGAVNSINVARIIAQTVFYVWAWLRATEEVDGRAADERISFVVPSGNFGNVYAGHLARRMGVPIHRLVVATNENDVLDEFFRTGVYAPRTREHTHATSSPSMDISKASNLERFVWDLLGPERFVERWPELAREGRLDLRDELPRLREEFGFVSGSSDHAHRLDAIRDVYRTHGIVIDPHTADGVSVARTFTEPGERLLVLETAKAVKFPETVAEALGDDAPPVSDAVRALLALPQRVVDVPGDVDAIRAVIEELD</sequence>
<accession>A0A7J5BPY3</accession>
<comment type="cofactor">
    <cofactor evidence="1 6">
        <name>pyridoxal 5'-phosphate</name>
        <dbReference type="ChEBI" id="CHEBI:597326"/>
    </cofactor>
</comment>
<dbReference type="PANTHER" id="PTHR42690:SF1">
    <property type="entry name" value="THREONINE SYNTHASE-LIKE 2"/>
    <property type="match status" value="1"/>
</dbReference>
<dbReference type="InterPro" id="IPR036052">
    <property type="entry name" value="TrpB-like_PALP_sf"/>
</dbReference>
<reference evidence="8 9" key="1">
    <citation type="submission" date="2019-09" db="EMBL/GenBank/DDBJ databases">
        <title>Phylogeny of genus Pseudoclavibacter and closely related genus.</title>
        <authorList>
            <person name="Li Y."/>
        </authorList>
    </citation>
    <scope>NUCLEOTIDE SEQUENCE [LARGE SCALE GENOMIC DNA]</scope>
    <source>
        <strain evidence="8 9">DSM 23821</strain>
    </source>
</reference>
<dbReference type="EMBL" id="WBJZ01000015">
    <property type="protein sequence ID" value="KAB1655404.1"/>
    <property type="molecule type" value="Genomic_DNA"/>
</dbReference>
<organism evidence="8 9">
    <name type="scientific">Pseudoclavibacter chungangensis</name>
    <dbReference type="NCBI Taxonomy" id="587635"/>
    <lineage>
        <taxon>Bacteria</taxon>
        <taxon>Bacillati</taxon>
        <taxon>Actinomycetota</taxon>
        <taxon>Actinomycetes</taxon>
        <taxon>Micrococcales</taxon>
        <taxon>Microbacteriaceae</taxon>
        <taxon>Pseudoclavibacter</taxon>
    </lineage>
</organism>
<evidence type="ECO:0000313" key="8">
    <source>
        <dbReference type="EMBL" id="KAB1655404.1"/>
    </source>
</evidence>
<dbReference type="InterPro" id="IPR037158">
    <property type="entry name" value="Thr_synth_N_sf"/>
</dbReference>
<dbReference type="Gene3D" id="3.90.1380.10">
    <property type="entry name" value="Threonine synthase, N-terminal domain"/>
    <property type="match status" value="1"/>
</dbReference>
<dbReference type="Pfam" id="PF14821">
    <property type="entry name" value="Thr_synth_N"/>
    <property type="match status" value="1"/>
</dbReference>
<dbReference type="Pfam" id="PF24857">
    <property type="entry name" value="THR4_C"/>
    <property type="match status" value="1"/>
</dbReference>
<evidence type="ECO:0000256" key="1">
    <source>
        <dbReference type="ARBA" id="ARBA00001933"/>
    </source>
</evidence>
<feature type="domain" description="Threonine synthase N-terminal" evidence="7">
    <location>
        <begin position="2"/>
        <end position="79"/>
    </location>
</feature>
<evidence type="ECO:0000313" key="9">
    <source>
        <dbReference type="Proteomes" id="UP000467240"/>
    </source>
</evidence>
<keyword evidence="9" id="KW-1185">Reference proteome</keyword>
<keyword evidence="4 8" id="KW-0456">Lyase</keyword>
<dbReference type="AlphaFoldDB" id="A0A7J5BPY3"/>
<dbReference type="InterPro" id="IPR051166">
    <property type="entry name" value="Threonine_Synthase"/>
</dbReference>
<dbReference type="EC" id="4.2.3.1" evidence="5"/>
<feature type="modified residue" description="N6-(pyridoxal phosphate)lysine" evidence="6">
    <location>
        <position position="113"/>
    </location>
</feature>
<protein>
    <recommendedName>
        <fullName evidence="5">Threonine synthase</fullName>
        <ecNumber evidence="5">4.2.3.1</ecNumber>
    </recommendedName>
</protein>
<evidence type="ECO:0000256" key="4">
    <source>
        <dbReference type="ARBA" id="ARBA00023239"/>
    </source>
</evidence>
<dbReference type="InterPro" id="IPR004450">
    <property type="entry name" value="Thr_synthase-like"/>
</dbReference>
<dbReference type="GO" id="GO:0009088">
    <property type="term" value="P:threonine biosynthetic process"/>
    <property type="evidence" value="ECO:0007669"/>
    <property type="project" value="UniProtKB-UniRule"/>
</dbReference>
<dbReference type="PANTHER" id="PTHR42690">
    <property type="entry name" value="THREONINE SYNTHASE FAMILY MEMBER"/>
    <property type="match status" value="1"/>
</dbReference>
<dbReference type="GO" id="GO:0004795">
    <property type="term" value="F:threonine synthase activity"/>
    <property type="evidence" value="ECO:0007669"/>
    <property type="project" value="UniProtKB-UniRule"/>
</dbReference>
<dbReference type="NCBIfam" id="TIGR00260">
    <property type="entry name" value="thrC"/>
    <property type="match status" value="1"/>
</dbReference>
<proteinExistence type="inferred from homology"/>
<dbReference type="SUPFAM" id="SSF53686">
    <property type="entry name" value="Tryptophan synthase beta subunit-like PLP-dependent enzymes"/>
    <property type="match status" value="1"/>
</dbReference>
<comment type="caution">
    <text evidence="8">The sequence shown here is derived from an EMBL/GenBank/DDBJ whole genome shotgun (WGS) entry which is preliminary data.</text>
</comment>
<dbReference type="Gene3D" id="3.40.50.1100">
    <property type="match status" value="2"/>
</dbReference>
<dbReference type="OrthoDB" id="9778118at2"/>
<evidence type="ECO:0000256" key="2">
    <source>
        <dbReference type="ARBA" id="ARBA00005517"/>
    </source>
</evidence>
<evidence type="ECO:0000259" key="7">
    <source>
        <dbReference type="Pfam" id="PF14821"/>
    </source>
</evidence>